<gene>
    <name evidence="1" type="ORF">MQH31_17670</name>
</gene>
<dbReference type="Proteomes" id="UP001165341">
    <property type="component" value="Unassembled WGS sequence"/>
</dbReference>
<sequence length="88" mass="9532">MTTTTTTKPLSIITIAMTQTITTTYRLTEAQLEEAGLPTTVEELSALETDVLGVTLLDEVNEQDYAVTERDIEITAETLTAPEVLAGE</sequence>
<dbReference type="RefSeq" id="WP_243013127.1">
    <property type="nucleotide sequence ID" value="NZ_JALGAR010000006.1"/>
</dbReference>
<comment type="caution">
    <text evidence="1">The sequence shown here is derived from an EMBL/GenBank/DDBJ whole genome shotgun (WGS) entry which is preliminary data.</text>
</comment>
<keyword evidence="2" id="KW-1185">Reference proteome</keyword>
<accession>A0AA41QXU1</accession>
<proteinExistence type="predicted"/>
<dbReference type="AlphaFoldDB" id="A0AA41QXU1"/>
<protein>
    <submittedName>
        <fullName evidence="1">Uncharacterized protein</fullName>
    </submittedName>
</protein>
<evidence type="ECO:0000313" key="2">
    <source>
        <dbReference type="Proteomes" id="UP001165341"/>
    </source>
</evidence>
<name>A0AA41QXU1_9MICO</name>
<dbReference type="EMBL" id="JALGAR010000006">
    <property type="protein sequence ID" value="MCI4659636.1"/>
    <property type="molecule type" value="Genomic_DNA"/>
</dbReference>
<organism evidence="1 2">
    <name type="scientific">Cryobacterium zhongshanensis</name>
    <dbReference type="NCBI Taxonomy" id="2928153"/>
    <lineage>
        <taxon>Bacteria</taxon>
        <taxon>Bacillati</taxon>
        <taxon>Actinomycetota</taxon>
        <taxon>Actinomycetes</taxon>
        <taxon>Micrococcales</taxon>
        <taxon>Microbacteriaceae</taxon>
        <taxon>Cryobacterium</taxon>
    </lineage>
</organism>
<evidence type="ECO:0000313" key="1">
    <source>
        <dbReference type="EMBL" id="MCI4659636.1"/>
    </source>
</evidence>
<reference evidence="1" key="1">
    <citation type="submission" date="2022-03" db="EMBL/GenBank/DDBJ databases">
        <title>Cryobacterium sp. nov. strain ZS14-85, isolated from Antarctic soil.</title>
        <authorList>
            <person name="Li J."/>
            <person name="Niu G."/>
        </authorList>
    </citation>
    <scope>NUCLEOTIDE SEQUENCE</scope>
    <source>
        <strain evidence="1">ZS14-85</strain>
    </source>
</reference>